<accession>A0A1H2Q988</accession>
<name>A0A1H2Q988_9PROT</name>
<evidence type="ECO:0000313" key="2">
    <source>
        <dbReference type="EMBL" id="SDW03753.1"/>
    </source>
</evidence>
<dbReference type="RefSeq" id="WP_074664803.1">
    <property type="nucleotide sequence ID" value="NZ_FNNH01000002.1"/>
</dbReference>
<keyword evidence="1" id="KW-0175">Coiled coil</keyword>
<feature type="coiled-coil region" evidence="1">
    <location>
        <begin position="411"/>
        <end position="480"/>
    </location>
</feature>
<dbReference type="EMBL" id="FNNH01000002">
    <property type="protein sequence ID" value="SDW03753.1"/>
    <property type="molecule type" value="Genomic_DNA"/>
</dbReference>
<feature type="coiled-coil region" evidence="1">
    <location>
        <begin position="980"/>
        <end position="1105"/>
    </location>
</feature>
<evidence type="ECO:0000256" key="1">
    <source>
        <dbReference type="SAM" id="Coils"/>
    </source>
</evidence>
<dbReference type="SUPFAM" id="SSF53756">
    <property type="entry name" value="UDP-Glycosyltransferase/glycogen phosphorylase"/>
    <property type="match status" value="1"/>
</dbReference>
<feature type="coiled-coil region" evidence="1">
    <location>
        <begin position="254"/>
        <end position="291"/>
    </location>
</feature>
<reference evidence="2 3" key="1">
    <citation type="submission" date="2016-10" db="EMBL/GenBank/DDBJ databases">
        <authorList>
            <person name="de Groot N.N."/>
        </authorList>
    </citation>
    <scope>NUCLEOTIDE SEQUENCE [LARGE SCALE GENOMIC DNA]</scope>
    <source>
        <strain evidence="2 3">Nm110</strain>
    </source>
</reference>
<organism evidence="2 3">
    <name type="scientific">Nitrosomonas communis</name>
    <dbReference type="NCBI Taxonomy" id="44574"/>
    <lineage>
        <taxon>Bacteria</taxon>
        <taxon>Pseudomonadati</taxon>
        <taxon>Pseudomonadota</taxon>
        <taxon>Betaproteobacteria</taxon>
        <taxon>Nitrosomonadales</taxon>
        <taxon>Nitrosomonadaceae</taxon>
        <taxon>Nitrosomonas</taxon>
    </lineage>
</organism>
<evidence type="ECO:0000313" key="3">
    <source>
        <dbReference type="Proteomes" id="UP000183454"/>
    </source>
</evidence>
<protein>
    <submittedName>
        <fullName evidence="2">Uncharacterized protein</fullName>
    </submittedName>
</protein>
<gene>
    <name evidence="2" type="ORF">SAMN05421882_100212</name>
</gene>
<dbReference type="AlphaFoldDB" id="A0A1H2Q988"/>
<dbReference type="PANTHER" id="PTHR23159:SF31">
    <property type="entry name" value="CENTROSOME-ASSOCIATED PROTEIN CEP250 ISOFORM X1"/>
    <property type="match status" value="1"/>
</dbReference>
<dbReference type="PANTHER" id="PTHR23159">
    <property type="entry name" value="CENTROSOMAL PROTEIN 2"/>
    <property type="match status" value="1"/>
</dbReference>
<dbReference type="CDD" id="cd03801">
    <property type="entry name" value="GT4_PimA-like"/>
    <property type="match status" value="1"/>
</dbReference>
<sequence>MIYSSNVKQRPMIAKESMNPLGVLQKLAPPQAIIHIGAGDGYGEMHQWRQWGVSHAFIIDANKDRLEWARPLIAKNPGWHAASAVLFENEGEVDYYQASNPEEDGLIPPQRLSSLWPNLQATDQSVRSSRRLDHLLDEEIGGAFGQADSIWVLVDCLPALPILRGAGTHIEQWSVLKLRVLLHFADEIEEDASLQSIEAYLQPLGFQCIEITESNHPAIGYALFARNWKTILHSRTETLGKANAILTDEVLALVRQQEALNQDVAALNKAYEEQEALVDLHLGQIESLTQERNSYASQAAERQAQIDTLGQTITALNADMDALVQERSASAAQYEALKQEVAVLCKARDEQSALANQRQEQIEALTQTNVDLKSDKEAIIKEKSALAVQYDTLKQEMAVLSMAHYEQSALASQHQEQIKALAQECDHHTNQAVKLQAQIDALAQANTALKAEKQTFIQEKSALTNQHDALKQEMASLRKGRDEQNTLANQRQAQIEAVSKERDSHASQAVKLQAQIDTLIQTNTDLKANKEVIAKEKSVLATQHEALKQEMEVLGKARDEQSALANQRKALIEVLTMPKTDHHLEPYVLTLNNYDPFTTVGGGATRLQGLYAAIAEWSNVVVMCFYGGTSIEVADIGERIKCIRIPKTLEHLKEEKYFNSRFHIPTNDIVDLRNAGRNPVLNDVYDVLRKRASIVVCDHIYMMPLPRHFGDRFVYSSHNFEYKLKKELLKEHPNKEELIKEVYNAERFCVTTSDLIVAVSAEDSENFTRNFNITAPIIVVPNGASVPVAPNRDDVDAVKGKINSRSVVFLGSAHRPNVEAAKFIIESLASNCPNIEFHLVGSVCLALPSELPANVRTWGVLNESMKSAVLQHCKVAINPMFSGGGSNVKLADFLMNGLYVVSTSFGVRGYPDLISAHVTIANQDSFAEVLQNVLDDPGISNKPIRMERQSLFIEHLSMRSLAKQFVDVLCNFDQPKSSQIEALTQERNNYANQAAEWQAQIEILTQVNITLKTDKEAFSKEKSDLIAQYDSLEQKVAKLNKSYEEKSTLAQHRLEQIDTLTQTQAEQTRMVTQYKAELEQIQLKLQQSSARIIQLESELAESDARQHLINEEMIKAEAQIELIKDVLLREPGL</sequence>
<feature type="coiled-coil region" evidence="1">
    <location>
        <begin position="320"/>
        <end position="382"/>
    </location>
</feature>
<proteinExistence type="predicted"/>
<dbReference type="Proteomes" id="UP000183454">
    <property type="component" value="Unassembled WGS sequence"/>
</dbReference>
<dbReference type="Gene3D" id="3.40.50.2000">
    <property type="entry name" value="Glycogen Phosphorylase B"/>
    <property type="match status" value="2"/>
</dbReference>